<dbReference type="PANTHER" id="PTHR13230">
    <property type="entry name" value="GENERAL TRANSCRIPTION FACTOR IIIC, POLYPEPTIDE 5"/>
    <property type="match status" value="1"/>
</dbReference>
<dbReference type="Pfam" id="PF09734">
    <property type="entry name" value="Tau95"/>
    <property type="match status" value="1"/>
</dbReference>
<feature type="region of interest" description="Disordered" evidence="5">
    <location>
        <begin position="435"/>
        <end position="473"/>
    </location>
</feature>
<dbReference type="GO" id="GO:0001002">
    <property type="term" value="F:RNA polymerase III type 1 promoter sequence-specific DNA binding"/>
    <property type="evidence" value="ECO:0007669"/>
    <property type="project" value="TreeGrafter"/>
</dbReference>
<accession>A0AAU9V3U2</accession>
<keyword evidence="3" id="KW-0804">Transcription</keyword>
<evidence type="ECO:0000256" key="4">
    <source>
        <dbReference type="ARBA" id="ARBA00023242"/>
    </source>
</evidence>
<keyword evidence="9" id="KW-1185">Reference proteome</keyword>
<evidence type="ECO:0000259" key="7">
    <source>
        <dbReference type="Pfam" id="PF17682"/>
    </source>
</evidence>
<dbReference type="AlphaFoldDB" id="A0AAU9V3U2"/>
<dbReference type="InterPro" id="IPR041499">
    <property type="entry name" value="Tfc1/Sfc1_N"/>
</dbReference>
<evidence type="ECO:0000256" key="1">
    <source>
        <dbReference type="ARBA" id="ARBA00004123"/>
    </source>
</evidence>
<feature type="domain" description="Transcription factor IIIC subunit 5 HTH" evidence="6">
    <location>
        <begin position="152"/>
        <end position="311"/>
    </location>
</feature>
<dbReference type="GO" id="GO:0000127">
    <property type="term" value="C:transcription factor TFIIIC complex"/>
    <property type="evidence" value="ECO:0007669"/>
    <property type="project" value="InterPro"/>
</dbReference>
<evidence type="ECO:0000259" key="6">
    <source>
        <dbReference type="Pfam" id="PF09734"/>
    </source>
</evidence>
<dbReference type="InterPro" id="IPR040454">
    <property type="entry name" value="TF_IIIC_Tfc1/Sfc1"/>
</dbReference>
<keyword evidence="2" id="KW-0238">DNA-binding</keyword>
<comment type="subcellular location">
    <subcellularLocation>
        <location evidence="1">Nucleus</location>
    </subcellularLocation>
</comment>
<evidence type="ECO:0000256" key="2">
    <source>
        <dbReference type="ARBA" id="ARBA00023125"/>
    </source>
</evidence>
<reference evidence="8" key="1">
    <citation type="submission" date="2022-03" db="EMBL/GenBank/DDBJ databases">
        <authorList>
            <person name="Tunstrom K."/>
        </authorList>
    </citation>
    <scope>NUCLEOTIDE SEQUENCE</scope>
</reference>
<dbReference type="EMBL" id="CAKOGL010000027">
    <property type="protein sequence ID" value="CAH2104394.1"/>
    <property type="molecule type" value="Genomic_DNA"/>
</dbReference>
<proteinExistence type="predicted"/>
<evidence type="ECO:0000256" key="3">
    <source>
        <dbReference type="ARBA" id="ARBA00023163"/>
    </source>
</evidence>
<dbReference type="InterPro" id="IPR042536">
    <property type="entry name" value="TFIIIC_tauA_Sfc1"/>
</dbReference>
<evidence type="ECO:0008006" key="10">
    <source>
        <dbReference type="Google" id="ProtNLM"/>
    </source>
</evidence>
<dbReference type="Proteomes" id="UP001153954">
    <property type="component" value="Unassembled WGS sequence"/>
</dbReference>
<dbReference type="InterPro" id="IPR019136">
    <property type="entry name" value="TF_IIIC_su-5_HTH"/>
</dbReference>
<sequence length="473" mass="54122">MDNIENLHKELFCVLFPANVKNDEKAIQCLGGIKTISQVYSQANKKRLGLCFQPENPFMKKIYADAKPTTGVLLKLKVKTSKCGNEVKREVLSTSVVGSVKKINKFESMCDFQYLPVSSSSSGKNNTECVLEDIIPSGVDNIETLLQPAPSFITPFNFTRSDKPIAYCYTDKRFGTKDFVKEESNSVTNDDVHKARSERGLPIPRYIFNLSEDLPSEPNEYYLKQKKNRLAIYPQLENEFKTVEKLFEERPVWSLNLLKYHTKLKMTSLRIIIPCLAIYMREGPWRMMWVKFGYDPRKEPGARIYQTLDFRMRHAAGVHAMVMTRDQVVHCKKADRIRTFKKTSDELSPEDIVLEGAVYFRPGMVPSQRQIYYQYHDVQLPEVQALLARPPPAGARCHERRGWLPPDTDQLCRDHIFRYVKQTLLATHKADLKFEDASSGDDSGSDGDGASTSIAELDESSLIRMDEMDDTNI</sequence>
<evidence type="ECO:0000313" key="8">
    <source>
        <dbReference type="EMBL" id="CAH2104394.1"/>
    </source>
</evidence>
<dbReference type="Gene3D" id="3.30.200.160">
    <property type="entry name" value="TFIIIC, subcomplex tauA, subunit Sfc1, barrel domain"/>
    <property type="match status" value="1"/>
</dbReference>
<organism evidence="8 9">
    <name type="scientific">Euphydryas editha</name>
    <name type="common">Edith's checkerspot</name>
    <dbReference type="NCBI Taxonomy" id="104508"/>
    <lineage>
        <taxon>Eukaryota</taxon>
        <taxon>Metazoa</taxon>
        <taxon>Ecdysozoa</taxon>
        <taxon>Arthropoda</taxon>
        <taxon>Hexapoda</taxon>
        <taxon>Insecta</taxon>
        <taxon>Pterygota</taxon>
        <taxon>Neoptera</taxon>
        <taxon>Endopterygota</taxon>
        <taxon>Lepidoptera</taxon>
        <taxon>Glossata</taxon>
        <taxon>Ditrysia</taxon>
        <taxon>Papilionoidea</taxon>
        <taxon>Nymphalidae</taxon>
        <taxon>Nymphalinae</taxon>
        <taxon>Euphydryas</taxon>
    </lineage>
</organism>
<feature type="domain" description="Transcription factor IIIC subunit Tfc1/Sfc1 triple barrel" evidence="7">
    <location>
        <begin position="13"/>
        <end position="115"/>
    </location>
</feature>
<dbReference type="GO" id="GO:0005634">
    <property type="term" value="C:nucleus"/>
    <property type="evidence" value="ECO:0007669"/>
    <property type="project" value="UniProtKB-SubCell"/>
</dbReference>
<name>A0AAU9V3U2_EUPED</name>
<keyword evidence="4" id="KW-0539">Nucleus</keyword>
<dbReference type="GO" id="GO:0001003">
    <property type="term" value="F:RNA polymerase III type 2 promoter sequence-specific DNA binding"/>
    <property type="evidence" value="ECO:0007669"/>
    <property type="project" value="TreeGrafter"/>
</dbReference>
<evidence type="ECO:0000313" key="9">
    <source>
        <dbReference type="Proteomes" id="UP001153954"/>
    </source>
</evidence>
<dbReference type="Pfam" id="PF17682">
    <property type="entry name" value="Tau95_N"/>
    <property type="match status" value="1"/>
</dbReference>
<dbReference type="GO" id="GO:0006384">
    <property type="term" value="P:transcription initiation at RNA polymerase III promoter"/>
    <property type="evidence" value="ECO:0007669"/>
    <property type="project" value="InterPro"/>
</dbReference>
<dbReference type="PANTHER" id="PTHR13230:SF5">
    <property type="entry name" value="GENERAL TRANSCRIPTION FACTOR 3C POLYPEPTIDE 5"/>
    <property type="match status" value="1"/>
</dbReference>
<comment type="caution">
    <text evidence="8">The sequence shown here is derived from an EMBL/GenBank/DDBJ whole genome shotgun (WGS) entry which is preliminary data.</text>
</comment>
<protein>
    <recommendedName>
        <fullName evidence="10">General transcription factor 3C polypeptide 5</fullName>
    </recommendedName>
</protein>
<gene>
    <name evidence="8" type="ORF">EEDITHA_LOCUS18774</name>
</gene>
<evidence type="ECO:0000256" key="5">
    <source>
        <dbReference type="SAM" id="MobiDB-lite"/>
    </source>
</evidence>